<comment type="catalytic activity">
    <reaction evidence="1 6">
        <text>a uridine in RNA = a pseudouridine in RNA</text>
        <dbReference type="Rhea" id="RHEA:48348"/>
        <dbReference type="Rhea" id="RHEA-COMP:12068"/>
        <dbReference type="Rhea" id="RHEA-COMP:12069"/>
        <dbReference type="ChEBI" id="CHEBI:65314"/>
        <dbReference type="ChEBI" id="CHEBI:65315"/>
    </reaction>
</comment>
<dbReference type="EC" id="5.4.99.-" evidence="6"/>
<evidence type="ECO:0000256" key="1">
    <source>
        <dbReference type="ARBA" id="ARBA00000073"/>
    </source>
</evidence>
<dbReference type="SUPFAM" id="SSF55120">
    <property type="entry name" value="Pseudouridine synthase"/>
    <property type="match status" value="1"/>
</dbReference>
<dbReference type="PANTHER" id="PTHR21600:SF44">
    <property type="entry name" value="RIBOSOMAL LARGE SUBUNIT PSEUDOURIDINE SYNTHASE D"/>
    <property type="match status" value="1"/>
</dbReference>
<evidence type="ECO:0000256" key="5">
    <source>
        <dbReference type="PROSITE-ProRule" id="PRU00182"/>
    </source>
</evidence>
<dbReference type="GO" id="GO:0009982">
    <property type="term" value="F:pseudouridine synthase activity"/>
    <property type="evidence" value="ECO:0007669"/>
    <property type="project" value="InterPro"/>
</dbReference>
<feature type="domain" description="Pseudouridine synthase RsuA/RluA-like" evidence="7">
    <location>
        <begin position="89"/>
        <end position="239"/>
    </location>
</feature>
<comment type="function">
    <text evidence="6">Responsible for synthesis of pseudouridine from uracil.</text>
</comment>
<dbReference type="GO" id="GO:0000455">
    <property type="term" value="P:enzyme-directed rRNA pseudouridine synthesis"/>
    <property type="evidence" value="ECO:0007669"/>
    <property type="project" value="TreeGrafter"/>
</dbReference>
<dbReference type="Pfam" id="PF00849">
    <property type="entry name" value="PseudoU_synth_2"/>
    <property type="match status" value="1"/>
</dbReference>
<dbReference type="STRING" id="1888891.DSOL_2378"/>
<dbReference type="InterPro" id="IPR006145">
    <property type="entry name" value="PsdUridine_synth_RsuA/RluA"/>
</dbReference>
<dbReference type="RefSeq" id="WP_075364998.1">
    <property type="nucleotide sequence ID" value="NZ_MLBF01000015.1"/>
</dbReference>
<dbReference type="CDD" id="cd02869">
    <property type="entry name" value="PseudoU_synth_RluA_like"/>
    <property type="match status" value="1"/>
</dbReference>
<sequence length="305" mass="34373">MNNTQLSYTAGVQDENTFLRDLLASKLLLSNSLVVHLKHQNKIQVNGQLVHTNYRIQAGDFVTIDIDLTEESTIIPESIPLDIVYEDEDFVAVNKPAGMSTHPSHLGGTGTLANAVTYYWQGLGRNILFRPINRLDKDTSGLVLIGKSQFAHQGIFNQLKQHTIDRRYVALVERSMAKDNGYIDQPIARLDDKKRQRIVHPTGQSATTHYQVLDKYPDHTLLSLKLETGRTHQIRVHLSFIGHPVCGDLLYGFASPLINRQALHADRIRFTHPRSGKEVILDIPLAEDIQTVVNYLNTPFNKPSL</sequence>
<comment type="caution">
    <text evidence="8">The sequence shown here is derived from an EMBL/GenBank/DDBJ whole genome shotgun (WGS) entry which is preliminary data.</text>
</comment>
<evidence type="ECO:0000256" key="4">
    <source>
        <dbReference type="PIRSR" id="PIRSR606225-1"/>
    </source>
</evidence>
<reference evidence="8 9" key="1">
    <citation type="submission" date="2016-09" db="EMBL/GenBank/DDBJ databases">
        <title>Complete genome of Desulfosporosinus sp. OL.</title>
        <authorList>
            <person name="Mardanov A."/>
            <person name="Beletsky A."/>
            <person name="Panova A."/>
            <person name="Karnachuk O."/>
            <person name="Ravin N."/>
        </authorList>
    </citation>
    <scope>NUCLEOTIDE SEQUENCE [LARGE SCALE GENOMIC DNA]</scope>
    <source>
        <strain evidence="8 9">OL</strain>
    </source>
</reference>
<dbReference type="InterPro" id="IPR006225">
    <property type="entry name" value="PsdUridine_synth_RluC/D"/>
</dbReference>
<dbReference type="Gene3D" id="3.30.2350.10">
    <property type="entry name" value="Pseudouridine synthase"/>
    <property type="match status" value="1"/>
</dbReference>
<dbReference type="InterPro" id="IPR050188">
    <property type="entry name" value="RluA_PseudoU_synthase"/>
</dbReference>
<evidence type="ECO:0000256" key="2">
    <source>
        <dbReference type="ARBA" id="ARBA00010876"/>
    </source>
</evidence>
<evidence type="ECO:0000259" key="7">
    <source>
        <dbReference type="Pfam" id="PF00849"/>
    </source>
</evidence>
<evidence type="ECO:0000313" key="8">
    <source>
        <dbReference type="EMBL" id="OLN31690.1"/>
    </source>
</evidence>
<evidence type="ECO:0000313" key="9">
    <source>
        <dbReference type="Proteomes" id="UP000186102"/>
    </source>
</evidence>
<dbReference type="Proteomes" id="UP000186102">
    <property type="component" value="Unassembled WGS sequence"/>
</dbReference>
<accession>A0A1Q8QWL4</accession>
<keyword evidence="3 6" id="KW-0413">Isomerase</keyword>
<name>A0A1Q8QWL4_9FIRM</name>
<dbReference type="NCBIfam" id="TIGR00005">
    <property type="entry name" value="rluA_subfam"/>
    <property type="match status" value="1"/>
</dbReference>
<dbReference type="PROSITE" id="PS50889">
    <property type="entry name" value="S4"/>
    <property type="match status" value="1"/>
</dbReference>
<feature type="active site" evidence="4">
    <location>
        <position position="136"/>
    </location>
</feature>
<dbReference type="EMBL" id="MLBF01000015">
    <property type="protein sequence ID" value="OLN31690.1"/>
    <property type="molecule type" value="Genomic_DNA"/>
</dbReference>
<dbReference type="PANTHER" id="PTHR21600">
    <property type="entry name" value="MITOCHONDRIAL RNA PSEUDOURIDINE SYNTHASE"/>
    <property type="match status" value="1"/>
</dbReference>
<keyword evidence="5" id="KW-0694">RNA-binding</keyword>
<comment type="similarity">
    <text evidence="2 6">Belongs to the pseudouridine synthase RluA family.</text>
</comment>
<dbReference type="AlphaFoldDB" id="A0A1Q8QWL4"/>
<protein>
    <recommendedName>
        <fullName evidence="6">Pseudouridine synthase</fullName>
        <ecNumber evidence="6">5.4.99.-</ecNumber>
    </recommendedName>
</protein>
<organism evidence="8 9">
    <name type="scientific">Desulfosporosinus metallidurans</name>
    <dbReference type="NCBI Taxonomy" id="1888891"/>
    <lineage>
        <taxon>Bacteria</taxon>
        <taxon>Bacillati</taxon>
        <taxon>Bacillota</taxon>
        <taxon>Clostridia</taxon>
        <taxon>Eubacteriales</taxon>
        <taxon>Desulfitobacteriaceae</taxon>
        <taxon>Desulfosporosinus</taxon>
    </lineage>
</organism>
<dbReference type="GO" id="GO:0140098">
    <property type="term" value="F:catalytic activity, acting on RNA"/>
    <property type="evidence" value="ECO:0007669"/>
    <property type="project" value="UniProtKB-ARBA"/>
</dbReference>
<dbReference type="GO" id="GO:0003723">
    <property type="term" value="F:RNA binding"/>
    <property type="evidence" value="ECO:0007669"/>
    <property type="project" value="UniProtKB-KW"/>
</dbReference>
<evidence type="ECO:0000256" key="3">
    <source>
        <dbReference type="ARBA" id="ARBA00023235"/>
    </source>
</evidence>
<gene>
    <name evidence="8" type="ORF">DSOL_2378</name>
</gene>
<proteinExistence type="inferred from homology"/>
<keyword evidence="9" id="KW-1185">Reference proteome</keyword>
<dbReference type="InterPro" id="IPR006224">
    <property type="entry name" value="PsdUridine_synth_RluA-like_CS"/>
</dbReference>
<evidence type="ECO:0000256" key="6">
    <source>
        <dbReference type="RuleBase" id="RU362028"/>
    </source>
</evidence>
<dbReference type="PROSITE" id="PS01129">
    <property type="entry name" value="PSI_RLU"/>
    <property type="match status" value="1"/>
</dbReference>
<dbReference type="InterPro" id="IPR020103">
    <property type="entry name" value="PsdUridine_synth_cat_dom_sf"/>
</dbReference>